<dbReference type="Proteomes" id="UP000605986">
    <property type="component" value="Unassembled WGS sequence"/>
</dbReference>
<proteinExistence type="predicted"/>
<sequence>MSAPKSVILLVSSEMPDVNGKQVTFNSDKNVVLTSSSTGDRPRFLFNENESVIVTEGGSGQEFLFVSGPSGRGPYQLEASSEIQPFGVGLQIFHNSWIKASLSGSGHSSLAIGDENINDGHWVAWRDPEGNGEWSVYWVTPRPYNMDDLPGAVPIVLTLRSIE</sequence>
<dbReference type="EMBL" id="JAADJG010000212">
    <property type="protein sequence ID" value="KAF4451667.1"/>
    <property type="molecule type" value="Genomic_DNA"/>
</dbReference>
<organism evidence="1 2">
    <name type="scientific">Fusarium austroafricanum</name>
    <dbReference type="NCBI Taxonomy" id="2364996"/>
    <lineage>
        <taxon>Eukaryota</taxon>
        <taxon>Fungi</taxon>
        <taxon>Dikarya</taxon>
        <taxon>Ascomycota</taxon>
        <taxon>Pezizomycotina</taxon>
        <taxon>Sordariomycetes</taxon>
        <taxon>Hypocreomycetidae</taxon>
        <taxon>Hypocreales</taxon>
        <taxon>Nectriaceae</taxon>
        <taxon>Fusarium</taxon>
        <taxon>Fusarium concolor species complex</taxon>
    </lineage>
</organism>
<accession>A0A8H4P8A8</accession>
<name>A0A8H4P8A8_9HYPO</name>
<protein>
    <submittedName>
        <fullName evidence="1">Uncharacterized protein</fullName>
    </submittedName>
</protein>
<evidence type="ECO:0000313" key="2">
    <source>
        <dbReference type="Proteomes" id="UP000605986"/>
    </source>
</evidence>
<dbReference type="AlphaFoldDB" id="A0A8H4P8A8"/>
<dbReference type="OrthoDB" id="4966308at2759"/>
<evidence type="ECO:0000313" key="1">
    <source>
        <dbReference type="EMBL" id="KAF4451667.1"/>
    </source>
</evidence>
<reference evidence="1" key="1">
    <citation type="submission" date="2020-01" db="EMBL/GenBank/DDBJ databases">
        <title>Identification and distribution of gene clusters putatively required for synthesis of sphingolipid metabolism inhibitors in phylogenetically diverse species of the filamentous fungus Fusarium.</title>
        <authorList>
            <person name="Kim H.-S."/>
            <person name="Busman M."/>
            <person name="Brown D.W."/>
            <person name="Divon H."/>
            <person name="Uhlig S."/>
            <person name="Proctor R.H."/>
        </authorList>
    </citation>
    <scope>NUCLEOTIDE SEQUENCE</scope>
    <source>
        <strain evidence="1">NRRL 53441</strain>
    </source>
</reference>
<keyword evidence="2" id="KW-1185">Reference proteome</keyword>
<comment type="caution">
    <text evidence="1">The sequence shown here is derived from an EMBL/GenBank/DDBJ whole genome shotgun (WGS) entry which is preliminary data.</text>
</comment>
<gene>
    <name evidence="1" type="ORF">F53441_5346</name>
</gene>